<feature type="signal peptide" evidence="6">
    <location>
        <begin position="1"/>
        <end position="23"/>
    </location>
</feature>
<keyword evidence="1" id="KW-1003">Cell membrane</keyword>
<dbReference type="Gene3D" id="3.40.190.10">
    <property type="entry name" value="Periplasmic binding protein-like II"/>
    <property type="match status" value="1"/>
</dbReference>
<sequence>MLKKKKALLSVGSIALSSMIAVSGCGSATSANNSSDATAANSKGPIQLSLWQVNGSPDENKVIKDEIAAFNKANSGKIQVNLQFLPRGGNDTFFEDKVTAALNSGTLPDLVSMDGPMVAPYAANKIIRPIDQYVTPQLKSEFLPSIINQGTYQGHLYTLGQTESDVLVYYNKKMFDEVGLKAPQAVSQAWTWQQFEDAGKKLKKVSQWPIDFFVTTNGGVNEWLTYMGTVFTWSNGGDIISPDGKTVQGYLNGSKTIQSLQYIQNLFNEKLATVADSPDDFAKGRSAIAVDGDWFAETLKQYPNLQWGMMPLPYSKTHVSPSGNWCWGITTQSKHPQATFKLLEWLTNDTNVLSMVKADNQPPAKKAVYKDLPMYKTYPYKVIYDQLFQDAHPRPITPAYIALSHAYAEAFDAAASGKDFKTVLNQGVQTVDHELQRFQH</sequence>
<dbReference type="InterPro" id="IPR006059">
    <property type="entry name" value="SBP"/>
</dbReference>
<evidence type="ECO:0000256" key="3">
    <source>
        <dbReference type="ARBA" id="ARBA00023136"/>
    </source>
</evidence>
<keyword evidence="4" id="KW-0564">Palmitate</keyword>
<dbReference type="CDD" id="cd13585">
    <property type="entry name" value="PBP2_TMBP_like"/>
    <property type="match status" value="1"/>
</dbReference>
<proteinExistence type="predicted"/>
<reference evidence="7" key="1">
    <citation type="submission" date="2021-12" db="EMBL/GenBank/DDBJ databases">
        <title>Alicyclobacillaceae gen. nov., sp. nov., isolated from chalcocite enrichment system.</title>
        <authorList>
            <person name="Jiang Z."/>
        </authorList>
    </citation>
    <scope>NUCLEOTIDE SEQUENCE</scope>
    <source>
        <strain evidence="7">MYW30-H2</strain>
    </source>
</reference>
<dbReference type="RefSeq" id="WP_347435375.1">
    <property type="nucleotide sequence ID" value="NZ_CP089291.1"/>
</dbReference>
<evidence type="ECO:0000313" key="8">
    <source>
        <dbReference type="Proteomes" id="UP000830167"/>
    </source>
</evidence>
<evidence type="ECO:0000313" key="7">
    <source>
        <dbReference type="EMBL" id="UOF88696.1"/>
    </source>
</evidence>
<dbReference type="InterPro" id="IPR050490">
    <property type="entry name" value="Bact_solute-bd_prot1"/>
</dbReference>
<name>A0ABY4CH25_9BACL</name>
<dbReference type="Proteomes" id="UP000830167">
    <property type="component" value="Chromosome"/>
</dbReference>
<accession>A0ABY4CH25</accession>
<dbReference type="SUPFAM" id="SSF53850">
    <property type="entry name" value="Periplasmic binding protein-like II"/>
    <property type="match status" value="1"/>
</dbReference>
<keyword evidence="2 6" id="KW-0732">Signal</keyword>
<evidence type="ECO:0000256" key="5">
    <source>
        <dbReference type="ARBA" id="ARBA00023288"/>
    </source>
</evidence>
<evidence type="ECO:0000256" key="4">
    <source>
        <dbReference type="ARBA" id="ARBA00023139"/>
    </source>
</evidence>
<dbReference type="PANTHER" id="PTHR43649">
    <property type="entry name" value="ARABINOSE-BINDING PROTEIN-RELATED"/>
    <property type="match status" value="1"/>
</dbReference>
<feature type="chain" id="PRO_5045306519" evidence="6">
    <location>
        <begin position="24"/>
        <end position="440"/>
    </location>
</feature>
<dbReference type="Pfam" id="PF13416">
    <property type="entry name" value="SBP_bac_8"/>
    <property type="match status" value="1"/>
</dbReference>
<organism evidence="7 8">
    <name type="scientific">Fodinisporobacter ferrooxydans</name>
    <dbReference type="NCBI Taxonomy" id="2901836"/>
    <lineage>
        <taxon>Bacteria</taxon>
        <taxon>Bacillati</taxon>
        <taxon>Bacillota</taxon>
        <taxon>Bacilli</taxon>
        <taxon>Bacillales</taxon>
        <taxon>Alicyclobacillaceae</taxon>
        <taxon>Fodinisporobacter</taxon>
    </lineage>
</organism>
<dbReference type="EMBL" id="CP089291">
    <property type="protein sequence ID" value="UOF88696.1"/>
    <property type="molecule type" value="Genomic_DNA"/>
</dbReference>
<keyword evidence="8" id="KW-1185">Reference proteome</keyword>
<evidence type="ECO:0000256" key="2">
    <source>
        <dbReference type="ARBA" id="ARBA00022729"/>
    </source>
</evidence>
<evidence type="ECO:0000256" key="6">
    <source>
        <dbReference type="SAM" id="SignalP"/>
    </source>
</evidence>
<dbReference type="PANTHER" id="PTHR43649:SF33">
    <property type="entry name" value="POLYGALACTURONAN_RHAMNOGALACTURONAN-BINDING PROTEIN YTCQ"/>
    <property type="match status" value="1"/>
</dbReference>
<gene>
    <name evidence="7" type="ORF">LSG31_12125</name>
</gene>
<evidence type="ECO:0000256" key="1">
    <source>
        <dbReference type="ARBA" id="ARBA00022475"/>
    </source>
</evidence>
<keyword evidence="3" id="KW-0472">Membrane</keyword>
<keyword evidence="5" id="KW-0449">Lipoprotein</keyword>
<protein>
    <submittedName>
        <fullName evidence="7">Sugar ABC transporter substrate-binding protein</fullName>
    </submittedName>
</protein>